<organism evidence="1 2">
    <name type="scientific">Lentinula aff. lateritia</name>
    <dbReference type="NCBI Taxonomy" id="2804960"/>
    <lineage>
        <taxon>Eukaryota</taxon>
        <taxon>Fungi</taxon>
        <taxon>Dikarya</taxon>
        <taxon>Basidiomycota</taxon>
        <taxon>Agaricomycotina</taxon>
        <taxon>Agaricomycetes</taxon>
        <taxon>Agaricomycetidae</taxon>
        <taxon>Agaricales</taxon>
        <taxon>Marasmiineae</taxon>
        <taxon>Omphalotaceae</taxon>
        <taxon>Lentinula</taxon>
    </lineage>
</organism>
<evidence type="ECO:0000313" key="2">
    <source>
        <dbReference type="Proteomes" id="UP001163835"/>
    </source>
</evidence>
<name>A0ACC1TNU7_9AGAR</name>
<keyword evidence="2" id="KW-1185">Reference proteome</keyword>
<reference evidence="1" key="1">
    <citation type="submission" date="2022-09" db="EMBL/GenBank/DDBJ databases">
        <title>A Global Phylogenomic Analysis of the Shiitake Genus Lentinula.</title>
        <authorList>
            <consortium name="DOE Joint Genome Institute"/>
            <person name="Sierra-Patev S."/>
            <person name="Min B."/>
            <person name="Naranjo-Ortiz M."/>
            <person name="Looney B."/>
            <person name="Konkel Z."/>
            <person name="Slot J.C."/>
            <person name="Sakamoto Y."/>
            <person name="Steenwyk J.L."/>
            <person name="Rokas A."/>
            <person name="Carro J."/>
            <person name="Camarero S."/>
            <person name="Ferreira P."/>
            <person name="Molpeceres G."/>
            <person name="Ruiz-Duenas F.J."/>
            <person name="Serrano A."/>
            <person name="Henrissat B."/>
            <person name="Drula E."/>
            <person name="Hughes K.W."/>
            <person name="Mata J.L."/>
            <person name="Ishikawa N.K."/>
            <person name="Vargas-Isla R."/>
            <person name="Ushijima S."/>
            <person name="Smith C.A."/>
            <person name="Ahrendt S."/>
            <person name="Andreopoulos W."/>
            <person name="He G."/>
            <person name="Labutti K."/>
            <person name="Lipzen A."/>
            <person name="Ng V."/>
            <person name="Riley R."/>
            <person name="Sandor L."/>
            <person name="Barry K."/>
            <person name="Martinez A.T."/>
            <person name="Xiao Y."/>
            <person name="Gibbons J.G."/>
            <person name="Terashima K."/>
            <person name="Grigoriev I.V."/>
            <person name="Hibbett D.S."/>
        </authorList>
    </citation>
    <scope>NUCLEOTIDE SEQUENCE</scope>
    <source>
        <strain evidence="1">TMI1499</strain>
    </source>
</reference>
<dbReference type="EMBL" id="MU795449">
    <property type="protein sequence ID" value="KAJ3806268.1"/>
    <property type="molecule type" value="Genomic_DNA"/>
</dbReference>
<feature type="non-terminal residue" evidence="1">
    <location>
        <position position="161"/>
    </location>
</feature>
<evidence type="ECO:0000313" key="1">
    <source>
        <dbReference type="EMBL" id="KAJ3806268.1"/>
    </source>
</evidence>
<protein>
    <submittedName>
        <fullName evidence="1">Uncharacterized protein</fullName>
    </submittedName>
</protein>
<comment type="caution">
    <text evidence="1">The sequence shown here is derived from an EMBL/GenBank/DDBJ whole genome shotgun (WGS) entry which is preliminary data.</text>
</comment>
<dbReference type="Proteomes" id="UP001163835">
    <property type="component" value="Unassembled WGS sequence"/>
</dbReference>
<gene>
    <name evidence="1" type="ORF">F5876DRAFT_15818</name>
</gene>
<accession>A0ACC1TNU7</accession>
<sequence>MEFFSQFDCKIVYVTGECNTVADALSRRTDLLEPHQRIGSQDDLDASMEAICTSRHPYAYCPDSEEDLNLPILCILPDSVWFGAQALARCPITKCCPPIATTIEITSDSSLLQTIWDGYKTDAWCKDLPSIASSMASVQLDPSSKLWYTGNRLIIPRAGNI</sequence>
<proteinExistence type="predicted"/>